<evidence type="ECO:0000313" key="3">
    <source>
        <dbReference type="EMBL" id="RRT53547.1"/>
    </source>
</evidence>
<dbReference type="AlphaFoldDB" id="A0A426YPA1"/>
<keyword evidence="2" id="KW-1133">Transmembrane helix</keyword>
<name>A0A426YPA1_ENSVE</name>
<evidence type="ECO:0000256" key="2">
    <source>
        <dbReference type="SAM" id="Phobius"/>
    </source>
</evidence>
<accession>A0A426YPA1</accession>
<feature type="region of interest" description="Disordered" evidence="1">
    <location>
        <begin position="19"/>
        <end position="41"/>
    </location>
</feature>
<evidence type="ECO:0000256" key="1">
    <source>
        <dbReference type="SAM" id="MobiDB-lite"/>
    </source>
</evidence>
<sequence length="151" mass="16746">MLVDPCHGWSCWFPGNASRGRSRQGNGVAREKPRSSSTSNTWSSFSACMLERYHRVLSSQGKHVRIIFVECKKPVHKAYLLGLAAAALLALAHALAHVRPCCCSRRRSDTSSSCRRGLSIAALIASCALRTRPHLGHRREQERKKGRVVVI</sequence>
<gene>
    <name evidence="3" type="ORF">B296_00046105</name>
</gene>
<dbReference type="EMBL" id="AMZH03011087">
    <property type="protein sequence ID" value="RRT53547.1"/>
    <property type="molecule type" value="Genomic_DNA"/>
</dbReference>
<comment type="caution">
    <text evidence="3">The sequence shown here is derived from an EMBL/GenBank/DDBJ whole genome shotgun (WGS) entry which is preliminary data.</text>
</comment>
<dbReference type="Proteomes" id="UP000287651">
    <property type="component" value="Unassembled WGS sequence"/>
</dbReference>
<evidence type="ECO:0000313" key="4">
    <source>
        <dbReference type="Proteomes" id="UP000287651"/>
    </source>
</evidence>
<protein>
    <submittedName>
        <fullName evidence="3">Uncharacterized protein</fullName>
    </submittedName>
</protein>
<feature type="transmembrane region" description="Helical" evidence="2">
    <location>
        <begin position="78"/>
        <end position="98"/>
    </location>
</feature>
<keyword evidence="2" id="KW-0812">Transmembrane</keyword>
<proteinExistence type="predicted"/>
<keyword evidence="2" id="KW-0472">Membrane</keyword>
<reference evidence="3 4" key="1">
    <citation type="journal article" date="2014" name="Agronomy (Basel)">
        <title>A Draft Genome Sequence for Ensete ventricosum, the Drought-Tolerant Tree Against Hunger.</title>
        <authorList>
            <person name="Harrison J."/>
            <person name="Moore K.A."/>
            <person name="Paszkiewicz K."/>
            <person name="Jones T."/>
            <person name="Grant M."/>
            <person name="Ambacheew D."/>
            <person name="Muzemil S."/>
            <person name="Studholme D.J."/>
        </authorList>
    </citation>
    <scope>NUCLEOTIDE SEQUENCE [LARGE SCALE GENOMIC DNA]</scope>
</reference>
<organism evidence="3 4">
    <name type="scientific">Ensete ventricosum</name>
    <name type="common">Abyssinian banana</name>
    <name type="synonym">Musa ensete</name>
    <dbReference type="NCBI Taxonomy" id="4639"/>
    <lineage>
        <taxon>Eukaryota</taxon>
        <taxon>Viridiplantae</taxon>
        <taxon>Streptophyta</taxon>
        <taxon>Embryophyta</taxon>
        <taxon>Tracheophyta</taxon>
        <taxon>Spermatophyta</taxon>
        <taxon>Magnoliopsida</taxon>
        <taxon>Liliopsida</taxon>
        <taxon>Zingiberales</taxon>
        <taxon>Musaceae</taxon>
        <taxon>Ensete</taxon>
    </lineage>
</organism>